<dbReference type="AlphaFoldDB" id="A0A3P7LWA3"/>
<dbReference type="PROSITE" id="PS50404">
    <property type="entry name" value="GST_NTER"/>
    <property type="match status" value="1"/>
</dbReference>
<evidence type="ECO:0000313" key="3">
    <source>
        <dbReference type="Proteomes" id="UP000281553"/>
    </source>
</evidence>
<name>A0A3P7LWA3_DIBLA</name>
<dbReference type="InterPro" id="IPR004045">
    <property type="entry name" value="Glutathione_S-Trfase_N"/>
</dbReference>
<dbReference type="EMBL" id="UYRU01049240">
    <property type="protein sequence ID" value="VDN10481.1"/>
    <property type="molecule type" value="Genomic_DNA"/>
</dbReference>
<sequence length="99" mass="11027">MDPMGKVPWLVHRGQKMIDSCSIMRYVDELKGPKASLFRICGAEGFKKALDMSNSIAGPRSKLCFSSEATKEDADVFKMVLSNIDKEIQGPYLVGTYTF</sequence>
<gene>
    <name evidence="2" type="ORF">DILT_LOCUS6312</name>
</gene>
<dbReference type="OrthoDB" id="4951845at2759"/>
<dbReference type="SUPFAM" id="SSF52833">
    <property type="entry name" value="Thioredoxin-like"/>
    <property type="match status" value="1"/>
</dbReference>
<keyword evidence="3" id="KW-1185">Reference proteome</keyword>
<reference evidence="2 3" key="1">
    <citation type="submission" date="2018-11" db="EMBL/GenBank/DDBJ databases">
        <authorList>
            <consortium name="Pathogen Informatics"/>
        </authorList>
    </citation>
    <scope>NUCLEOTIDE SEQUENCE [LARGE SCALE GENOMIC DNA]</scope>
</reference>
<dbReference type="InterPro" id="IPR036249">
    <property type="entry name" value="Thioredoxin-like_sf"/>
</dbReference>
<organism evidence="2 3">
    <name type="scientific">Dibothriocephalus latus</name>
    <name type="common">Fish tapeworm</name>
    <name type="synonym">Diphyllobothrium latum</name>
    <dbReference type="NCBI Taxonomy" id="60516"/>
    <lineage>
        <taxon>Eukaryota</taxon>
        <taxon>Metazoa</taxon>
        <taxon>Spiralia</taxon>
        <taxon>Lophotrochozoa</taxon>
        <taxon>Platyhelminthes</taxon>
        <taxon>Cestoda</taxon>
        <taxon>Eucestoda</taxon>
        <taxon>Diphyllobothriidea</taxon>
        <taxon>Diphyllobothriidae</taxon>
        <taxon>Dibothriocephalus</taxon>
    </lineage>
</organism>
<proteinExistence type="predicted"/>
<evidence type="ECO:0000313" key="2">
    <source>
        <dbReference type="EMBL" id="VDN10481.1"/>
    </source>
</evidence>
<protein>
    <recommendedName>
        <fullName evidence="1">GST N-terminal domain-containing protein</fullName>
    </recommendedName>
</protein>
<accession>A0A3P7LWA3</accession>
<feature type="domain" description="GST N-terminal" evidence="1">
    <location>
        <begin position="1"/>
        <end position="35"/>
    </location>
</feature>
<evidence type="ECO:0000259" key="1">
    <source>
        <dbReference type="PROSITE" id="PS50404"/>
    </source>
</evidence>
<dbReference type="Proteomes" id="UP000281553">
    <property type="component" value="Unassembled WGS sequence"/>
</dbReference>
<dbReference type="CDD" id="cd00570">
    <property type="entry name" value="GST_N_family"/>
    <property type="match status" value="1"/>
</dbReference>
<dbReference type="Gene3D" id="3.40.30.10">
    <property type="entry name" value="Glutaredoxin"/>
    <property type="match status" value="1"/>
</dbReference>
<dbReference type="Pfam" id="PF13417">
    <property type="entry name" value="GST_N_3"/>
    <property type="match status" value="1"/>
</dbReference>